<proteinExistence type="predicted"/>
<accession>A0A0J7J7W7</accession>
<reference evidence="1 2" key="1">
    <citation type="submission" date="2015-06" db="EMBL/GenBank/DDBJ databases">
        <title>Marinobacter subterrani, a genetically tractable neutrophilic iron-oxidizing strain isolated from the Soudan Iron Mine.</title>
        <authorList>
            <person name="Bonis B.M."/>
            <person name="Gralnick J.A."/>
        </authorList>
    </citation>
    <scope>NUCLEOTIDE SEQUENCE [LARGE SCALE GENOMIC DNA]</scope>
    <source>
        <strain evidence="1 2">JG233</strain>
    </source>
</reference>
<dbReference type="PATRIC" id="fig|1658765.3.peg.466"/>
<keyword evidence="2" id="KW-1185">Reference proteome</keyword>
<dbReference type="Proteomes" id="UP000036102">
    <property type="component" value="Unassembled WGS sequence"/>
</dbReference>
<name>A0A0J7J7W7_9GAMM</name>
<sequence length="78" mass="8843">MTSDKPPGVGIFAHDWPDFLTQKNVLGGQAWYYQQIFRLADDQEADPDLGILKAVGAYVKDELSRARRVKKARRQPVV</sequence>
<evidence type="ECO:0000313" key="2">
    <source>
        <dbReference type="Proteomes" id="UP000036102"/>
    </source>
</evidence>
<comment type="caution">
    <text evidence="1">The sequence shown here is derived from an EMBL/GenBank/DDBJ whole genome shotgun (WGS) entry which is preliminary data.</text>
</comment>
<protein>
    <submittedName>
        <fullName evidence="1">Uncharacterized protein</fullName>
    </submittedName>
</protein>
<gene>
    <name evidence="1" type="ORF">Msub_10473</name>
</gene>
<dbReference type="EMBL" id="LFBU01000001">
    <property type="protein sequence ID" value="KMQ74292.1"/>
    <property type="molecule type" value="Genomic_DNA"/>
</dbReference>
<evidence type="ECO:0000313" key="1">
    <source>
        <dbReference type="EMBL" id="KMQ74292.1"/>
    </source>
</evidence>
<dbReference type="AlphaFoldDB" id="A0A0J7J7W7"/>
<organism evidence="1 2">
    <name type="scientific">Marinobacter subterrani</name>
    <dbReference type="NCBI Taxonomy" id="1658765"/>
    <lineage>
        <taxon>Bacteria</taxon>
        <taxon>Pseudomonadati</taxon>
        <taxon>Pseudomonadota</taxon>
        <taxon>Gammaproteobacteria</taxon>
        <taxon>Pseudomonadales</taxon>
        <taxon>Marinobacteraceae</taxon>
        <taxon>Marinobacter</taxon>
    </lineage>
</organism>